<dbReference type="GO" id="GO:0006281">
    <property type="term" value="P:DNA repair"/>
    <property type="evidence" value="ECO:0007669"/>
    <property type="project" value="UniProtKB-KW"/>
</dbReference>
<keyword evidence="1" id="KW-0547">Nucleotide-binding</keyword>
<dbReference type="InterPro" id="IPR003593">
    <property type="entry name" value="AAA+_ATPase"/>
</dbReference>
<dbReference type="GO" id="GO:0043139">
    <property type="term" value="F:5'-3' DNA helicase activity"/>
    <property type="evidence" value="ECO:0007669"/>
    <property type="project" value="UniProtKB-EC"/>
</dbReference>
<reference evidence="3" key="1">
    <citation type="submission" date="2018-11" db="EMBL/GenBank/DDBJ databases">
        <authorList>
            <person name="Alioto T."/>
            <person name="Alioto T."/>
        </authorList>
    </citation>
    <scope>NUCLEOTIDE SEQUENCE</scope>
</reference>
<dbReference type="PANTHER" id="PTHR47642:SF5">
    <property type="entry name" value="ATP-DEPENDENT DNA HELICASE"/>
    <property type="match status" value="1"/>
</dbReference>
<keyword evidence="1" id="KW-0378">Hydrolase</keyword>
<name>A0A8B6EAG4_MYTGA</name>
<gene>
    <name evidence="3" type="ORF">MGAL_10B060124</name>
</gene>
<keyword evidence="1" id="KW-0234">DNA repair</keyword>
<keyword evidence="4" id="KW-1185">Reference proteome</keyword>
<proteinExistence type="inferred from homology"/>
<keyword evidence="1" id="KW-0233">DNA recombination</keyword>
<comment type="caution">
    <text evidence="3">The sequence shown here is derived from an EMBL/GenBank/DDBJ whole genome shotgun (WGS) entry which is preliminary data.</text>
</comment>
<keyword evidence="1" id="KW-0067">ATP-binding</keyword>
<protein>
    <recommendedName>
        <fullName evidence="1">ATP-dependent DNA helicase</fullName>
        <ecNumber evidence="1">5.6.2.3</ecNumber>
    </recommendedName>
</protein>
<dbReference type="GO" id="GO:0005524">
    <property type="term" value="F:ATP binding"/>
    <property type="evidence" value="ECO:0007669"/>
    <property type="project" value="UniProtKB-KW"/>
</dbReference>
<comment type="similarity">
    <text evidence="1">Belongs to the helicase family.</text>
</comment>
<organism evidence="3 4">
    <name type="scientific">Mytilus galloprovincialis</name>
    <name type="common">Mediterranean mussel</name>
    <dbReference type="NCBI Taxonomy" id="29158"/>
    <lineage>
        <taxon>Eukaryota</taxon>
        <taxon>Metazoa</taxon>
        <taxon>Spiralia</taxon>
        <taxon>Lophotrochozoa</taxon>
        <taxon>Mollusca</taxon>
        <taxon>Bivalvia</taxon>
        <taxon>Autobranchia</taxon>
        <taxon>Pteriomorphia</taxon>
        <taxon>Mytilida</taxon>
        <taxon>Mytiloidea</taxon>
        <taxon>Mytilidae</taxon>
        <taxon>Mytilinae</taxon>
        <taxon>Mytilus</taxon>
    </lineage>
</organism>
<accession>A0A8B6EAG4</accession>
<dbReference type="GO" id="GO:0000723">
    <property type="term" value="P:telomere maintenance"/>
    <property type="evidence" value="ECO:0007669"/>
    <property type="project" value="InterPro"/>
</dbReference>
<dbReference type="Gene3D" id="3.40.50.300">
    <property type="entry name" value="P-loop containing nucleotide triphosphate hydrolases"/>
    <property type="match status" value="1"/>
</dbReference>
<dbReference type="EMBL" id="UYJE01004771">
    <property type="protein sequence ID" value="VDI31282.1"/>
    <property type="molecule type" value="Genomic_DNA"/>
</dbReference>
<dbReference type="SUPFAM" id="SSF52540">
    <property type="entry name" value="P-loop containing nucleoside triphosphate hydrolases"/>
    <property type="match status" value="1"/>
</dbReference>
<evidence type="ECO:0000313" key="3">
    <source>
        <dbReference type="EMBL" id="VDI31282.1"/>
    </source>
</evidence>
<dbReference type="PANTHER" id="PTHR47642">
    <property type="entry name" value="ATP-DEPENDENT DNA HELICASE"/>
    <property type="match status" value="1"/>
</dbReference>
<comment type="catalytic activity">
    <reaction evidence="1">
        <text>ATP + H2O = ADP + phosphate + H(+)</text>
        <dbReference type="Rhea" id="RHEA:13065"/>
        <dbReference type="ChEBI" id="CHEBI:15377"/>
        <dbReference type="ChEBI" id="CHEBI:15378"/>
        <dbReference type="ChEBI" id="CHEBI:30616"/>
        <dbReference type="ChEBI" id="CHEBI:43474"/>
        <dbReference type="ChEBI" id="CHEBI:456216"/>
        <dbReference type="EC" id="5.6.2.3"/>
    </reaction>
</comment>
<comment type="cofactor">
    <cofactor evidence="1">
        <name>Mg(2+)</name>
        <dbReference type="ChEBI" id="CHEBI:18420"/>
    </cofactor>
</comment>
<dbReference type="EC" id="5.6.2.3" evidence="1"/>
<evidence type="ECO:0000259" key="2">
    <source>
        <dbReference type="SMART" id="SM00382"/>
    </source>
</evidence>
<evidence type="ECO:0000313" key="4">
    <source>
        <dbReference type="Proteomes" id="UP000596742"/>
    </source>
</evidence>
<dbReference type="GO" id="GO:0006310">
    <property type="term" value="P:DNA recombination"/>
    <property type="evidence" value="ECO:0007669"/>
    <property type="project" value="UniProtKB-KW"/>
</dbReference>
<dbReference type="SMART" id="SM00382">
    <property type="entry name" value="AAA"/>
    <property type="match status" value="1"/>
</dbReference>
<dbReference type="InterPro" id="IPR051055">
    <property type="entry name" value="PIF1_helicase"/>
</dbReference>
<sequence>MPTGTSKWTLSDIPPEVEITMIGKQLVALRIPFMKISLFTKGGQWILPDGSKVLDIVNYNRERYETDPEELEKAWEDLQQGNIQQDAWAQIAPEAEAERLEIEMEKPVKIPEENEDQSLTHLKWCIDVTLNKEPEPFHLFLTGGAGTGKTHLVRCIYHEANIILSKTACTPDATSVILTAPTGMAAFKIEGSTIHSAFALKKAINLPYQPLGESLVNSLRAKYESVRIHVLFIDEISMVDHKLLSYIHGRLSQIKQTKTYFGNIATCFELYQLPPADLPPFIETSSVFLIWSCLKYPDKSCDKRDTFALY</sequence>
<dbReference type="InterPro" id="IPR010285">
    <property type="entry name" value="DNA_helicase_pif1-like_DEAD"/>
</dbReference>
<feature type="domain" description="AAA+ ATPase" evidence="2">
    <location>
        <begin position="135"/>
        <end position="276"/>
    </location>
</feature>
<dbReference type="GO" id="GO:0016787">
    <property type="term" value="F:hydrolase activity"/>
    <property type="evidence" value="ECO:0007669"/>
    <property type="project" value="UniProtKB-KW"/>
</dbReference>
<dbReference type="Pfam" id="PF05970">
    <property type="entry name" value="PIF1"/>
    <property type="match status" value="1"/>
</dbReference>
<dbReference type="InterPro" id="IPR027417">
    <property type="entry name" value="P-loop_NTPase"/>
</dbReference>
<dbReference type="OrthoDB" id="416437at2759"/>
<dbReference type="AlphaFoldDB" id="A0A8B6EAG4"/>
<dbReference type="Proteomes" id="UP000596742">
    <property type="component" value="Unassembled WGS sequence"/>
</dbReference>
<evidence type="ECO:0000256" key="1">
    <source>
        <dbReference type="RuleBase" id="RU363044"/>
    </source>
</evidence>
<keyword evidence="1" id="KW-0227">DNA damage</keyword>
<keyword evidence="1" id="KW-0347">Helicase</keyword>